<evidence type="ECO:0000313" key="3">
    <source>
        <dbReference type="Proteomes" id="UP000314294"/>
    </source>
</evidence>
<sequence>MNRIRTPAPAALKFPRCRNTEPLAPLAASSAVRSLKGASRKGPLPRTADRRKKVTEVLVHVLDGERQSTGTPLWQQRWPYAATLVQKHSQSPPWLQAQLFPNSCGVAASTLSGVRISFTVLASKFPHKPLSFP</sequence>
<feature type="region of interest" description="Disordered" evidence="1">
    <location>
        <begin position="28"/>
        <end position="51"/>
    </location>
</feature>
<evidence type="ECO:0000256" key="1">
    <source>
        <dbReference type="SAM" id="MobiDB-lite"/>
    </source>
</evidence>
<gene>
    <name evidence="2" type="ORF">EYF80_047718</name>
</gene>
<dbReference type="EMBL" id="SRLO01001059">
    <property type="protein sequence ID" value="TNN42104.1"/>
    <property type="molecule type" value="Genomic_DNA"/>
</dbReference>
<evidence type="ECO:0000313" key="2">
    <source>
        <dbReference type="EMBL" id="TNN42104.1"/>
    </source>
</evidence>
<organism evidence="2 3">
    <name type="scientific">Liparis tanakae</name>
    <name type="common">Tanaka's snailfish</name>
    <dbReference type="NCBI Taxonomy" id="230148"/>
    <lineage>
        <taxon>Eukaryota</taxon>
        <taxon>Metazoa</taxon>
        <taxon>Chordata</taxon>
        <taxon>Craniata</taxon>
        <taxon>Vertebrata</taxon>
        <taxon>Euteleostomi</taxon>
        <taxon>Actinopterygii</taxon>
        <taxon>Neopterygii</taxon>
        <taxon>Teleostei</taxon>
        <taxon>Neoteleostei</taxon>
        <taxon>Acanthomorphata</taxon>
        <taxon>Eupercaria</taxon>
        <taxon>Perciformes</taxon>
        <taxon>Cottioidei</taxon>
        <taxon>Cottales</taxon>
        <taxon>Liparidae</taxon>
        <taxon>Liparis</taxon>
    </lineage>
</organism>
<comment type="caution">
    <text evidence="2">The sequence shown here is derived from an EMBL/GenBank/DDBJ whole genome shotgun (WGS) entry which is preliminary data.</text>
</comment>
<name>A0A4Z2FMT3_9TELE</name>
<dbReference type="Proteomes" id="UP000314294">
    <property type="component" value="Unassembled WGS sequence"/>
</dbReference>
<reference evidence="2 3" key="1">
    <citation type="submission" date="2019-03" db="EMBL/GenBank/DDBJ databases">
        <title>First draft genome of Liparis tanakae, snailfish: a comprehensive survey of snailfish specific genes.</title>
        <authorList>
            <person name="Kim W."/>
            <person name="Song I."/>
            <person name="Jeong J.-H."/>
            <person name="Kim D."/>
            <person name="Kim S."/>
            <person name="Ryu S."/>
            <person name="Song J.Y."/>
            <person name="Lee S.K."/>
        </authorList>
    </citation>
    <scope>NUCLEOTIDE SEQUENCE [LARGE SCALE GENOMIC DNA]</scope>
    <source>
        <tissue evidence="2">Muscle</tissue>
    </source>
</reference>
<dbReference type="AlphaFoldDB" id="A0A4Z2FMT3"/>
<protein>
    <submittedName>
        <fullName evidence="2">Uncharacterized protein</fullName>
    </submittedName>
</protein>
<accession>A0A4Z2FMT3</accession>
<proteinExistence type="predicted"/>
<keyword evidence="3" id="KW-1185">Reference proteome</keyword>